<evidence type="ECO:0000256" key="2">
    <source>
        <dbReference type="ARBA" id="ARBA00007665"/>
    </source>
</evidence>
<dbReference type="OrthoDB" id="69641at2759"/>
<proteinExistence type="inferred from homology"/>
<dbReference type="InterPro" id="IPR001498">
    <property type="entry name" value="Impact_N"/>
</dbReference>
<reference evidence="9" key="1">
    <citation type="journal article" date="2020" name="Stud. Mycol.">
        <title>101 Dothideomycetes genomes: a test case for predicting lifestyles and emergence of pathogens.</title>
        <authorList>
            <person name="Haridas S."/>
            <person name="Albert R."/>
            <person name="Binder M."/>
            <person name="Bloem J."/>
            <person name="Labutti K."/>
            <person name="Salamov A."/>
            <person name="Andreopoulos B."/>
            <person name="Baker S."/>
            <person name="Barry K."/>
            <person name="Bills G."/>
            <person name="Bluhm B."/>
            <person name="Cannon C."/>
            <person name="Castanera R."/>
            <person name="Culley D."/>
            <person name="Daum C."/>
            <person name="Ezra D."/>
            <person name="Gonzalez J."/>
            <person name="Henrissat B."/>
            <person name="Kuo A."/>
            <person name="Liang C."/>
            <person name="Lipzen A."/>
            <person name="Lutzoni F."/>
            <person name="Magnuson J."/>
            <person name="Mondo S."/>
            <person name="Nolan M."/>
            <person name="Ohm R."/>
            <person name="Pangilinan J."/>
            <person name="Park H.-J."/>
            <person name="Ramirez L."/>
            <person name="Alfaro M."/>
            <person name="Sun H."/>
            <person name="Tritt A."/>
            <person name="Yoshinaga Y."/>
            <person name="Zwiers L.-H."/>
            <person name="Turgeon B."/>
            <person name="Goodwin S."/>
            <person name="Spatafora J."/>
            <person name="Crous P."/>
            <person name="Grigoriev I."/>
        </authorList>
    </citation>
    <scope>NUCLEOTIDE SEQUENCE</scope>
    <source>
        <strain evidence="9">CBS 262.69</strain>
    </source>
</reference>
<feature type="region of interest" description="Disordered" evidence="7">
    <location>
        <begin position="116"/>
        <end position="135"/>
    </location>
</feature>
<dbReference type="InterPro" id="IPR036956">
    <property type="entry name" value="Impact_N_sf"/>
</dbReference>
<dbReference type="InterPro" id="IPR020568">
    <property type="entry name" value="Ribosomal_Su5_D2-typ_SF"/>
</dbReference>
<dbReference type="InterPro" id="IPR020569">
    <property type="entry name" value="UPF0029_Impact_CS"/>
</dbReference>
<dbReference type="EMBL" id="ML996690">
    <property type="protein sequence ID" value="KAF2403137.1"/>
    <property type="molecule type" value="Genomic_DNA"/>
</dbReference>
<evidence type="ECO:0000256" key="1">
    <source>
        <dbReference type="ARBA" id="ARBA00004496"/>
    </source>
</evidence>
<dbReference type="GO" id="GO:0006446">
    <property type="term" value="P:regulation of translational initiation"/>
    <property type="evidence" value="ECO:0007669"/>
    <property type="project" value="TreeGrafter"/>
</dbReference>
<evidence type="ECO:0000256" key="3">
    <source>
        <dbReference type="ARBA" id="ARBA00022490"/>
    </source>
</evidence>
<dbReference type="PANTHER" id="PTHR16301">
    <property type="entry name" value="IMPACT-RELATED"/>
    <property type="match status" value="1"/>
</dbReference>
<evidence type="ECO:0000256" key="6">
    <source>
        <dbReference type="ARBA" id="ARBA00023016"/>
    </source>
</evidence>
<dbReference type="GO" id="GO:0005737">
    <property type="term" value="C:cytoplasm"/>
    <property type="evidence" value="ECO:0007669"/>
    <property type="project" value="UniProtKB-SubCell"/>
</dbReference>
<dbReference type="SUPFAM" id="SSF54495">
    <property type="entry name" value="UBC-like"/>
    <property type="match status" value="1"/>
</dbReference>
<accession>A0A6G1I503</accession>
<dbReference type="Gene3D" id="3.30.230.30">
    <property type="entry name" value="Impact, N-terminal domain"/>
    <property type="match status" value="1"/>
</dbReference>
<comment type="similarity">
    <text evidence="2">Belongs to the IMPACT family.</text>
</comment>
<dbReference type="Proteomes" id="UP000799640">
    <property type="component" value="Unassembled WGS sequence"/>
</dbReference>
<feature type="compositionally biased region" description="Pro residues" evidence="7">
    <location>
        <begin position="125"/>
        <end position="135"/>
    </location>
</feature>
<protein>
    <submittedName>
        <fullName evidence="9">Impact family protein</fullName>
    </submittedName>
</protein>
<dbReference type="Pfam" id="PF01205">
    <property type="entry name" value="Impact_N"/>
    <property type="match status" value="1"/>
</dbReference>
<comment type="subcellular location">
    <subcellularLocation>
        <location evidence="1">Cytoplasm</location>
    </subcellularLocation>
</comment>
<dbReference type="AlphaFoldDB" id="A0A6G1I503"/>
<dbReference type="SMART" id="SM00591">
    <property type="entry name" value="RWD"/>
    <property type="match status" value="1"/>
</dbReference>
<feature type="domain" description="RWD" evidence="8">
    <location>
        <begin position="9"/>
        <end position="110"/>
    </location>
</feature>
<evidence type="ECO:0000313" key="9">
    <source>
        <dbReference type="EMBL" id="KAF2403137.1"/>
    </source>
</evidence>
<dbReference type="GO" id="GO:0140469">
    <property type="term" value="P:GCN2-mediated signaling"/>
    <property type="evidence" value="ECO:0007669"/>
    <property type="project" value="TreeGrafter"/>
</dbReference>
<dbReference type="Pfam" id="PF05773">
    <property type="entry name" value="RWD"/>
    <property type="match status" value="1"/>
</dbReference>
<evidence type="ECO:0000256" key="5">
    <source>
        <dbReference type="ARBA" id="ARBA00022845"/>
    </source>
</evidence>
<name>A0A6G1I503_9PEZI</name>
<keyword evidence="5" id="KW-0810">Translation regulation</keyword>
<dbReference type="PROSITE" id="PS50908">
    <property type="entry name" value="RWD"/>
    <property type="match status" value="1"/>
</dbReference>
<keyword evidence="10" id="KW-1185">Reference proteome</keyword>
<evidence type="ECO:0000259" key="8">
    <source>
        <dbReference type="PROSITE" id="PS50908"/>
    </source>
</evidence>
<evidence type="ECO:0000256" key="4">
    <source>
        <dbReference type="ARBA" id="ARBA00022491"/>
    </source>
</evidence>
<dbReference type="SUPFAM" id="SSF54211">
    <property type="entry name" value="Ribosomal protein S5 domain 2-like"/>
    <property type="match status" value="1"/>
</dbReference>
<dbReference type="PROSITE" id="PS00910">
    <property type="entry name" value="UPF0029"/>
    <property type="match status" value="1"/>
</dbReference>
<keyword evidence="3" id="KW-0963">Cytoplasm</keyword>
<evidence type="ECO:0000256" key="7">
    <source>
        <dbReference type="SAM" id="MobiDB-lite"/>
    </source>
</evidence>
<dbReference type="InterPro" id="IPR023582">
    <property type="entry name" value="Impact"/>
</dbReference>
<dbReference type="PANTHER" id="PTHR16301:SF25">
    <property type="entry name" value="PROTEIN IMPACT"/>
    <property type="match status" value="1"/>
</dbReference>
<dbReference type="InterPro" id="IPR016135">
    <property type="entry name" value="UBQ-conjugating_enzyme/RWD"/>
</dbReference>
<organism evidence="9 10">
    <name type="scientific">Trichodelitschia bisporula</name>
    <dbReference type="NCBI Taxonomy" id="703511"/>
    <lineage>
        <taxon>Eukaryota</taxon>
        <taxon>Fungi</taxon>
        <taxon>Dikarya</taxon>
        <taxon>Ascomycota</taxon>
        <taxon>Pezizomycotina</taxon>
        <taxon>Dothideomycetes</taxon>
        <taxon>Dothideomycetes incertae sedis</taxon>
        <taxon>Phaeotrichales</taxon>
        <taxon>Phaeotrichaceae</taxon>
        <taxon>Trichodelitschia</taxon>
    </lineage>
</organism>
<sequence length="270" mass="29746">MAVPNALSDEITSINAIYDSETLVLVSEDPLICTLQLPQLSITLRLQFPSDYPDGPPVVLGTQTVGENVPQGLGHEVVDIARRVLGEMYAPGEECVFMLIEEIAQRAVQYQPNDNEHISHEEAPDPPPQDLGPPPPWNVAEAIIEKRSVFVGRAVAVESVDQAKQYLQHLLATDKKVAKATHNMTAWRIRGPNGTTFQDCDDDGENAAGGRMLHLMQSMDVWDVMVVVTRWYGGVLLGPDRFRIINNAARDALVAGGFAKEKETKRKGKR</sequence>
<keyword evidence="4" id="KW-0678">Repressor</keyword>
<evidence type="ECO:0000313" key="10">
    <source>
        <dbReference type="Proteomes" id="UP000799640"/>
    </source>
</evidence>
<gene>
    <name evidence="9" type="ORF">EJ06DRAFT_321189</name>
</gene>
<dbReference type="Gene3D" id="3.10.110.10">
    <property type="entry name" value="Ubiquitin Conjugating Enzyme"/>
    <property type="match status" value="1"/>
</dbReference>
<keyword evidence="6" id="KW-0346">Stress response</keyword>
<dbReference type="InterPro" id="IPR006575">
    <property type="entry name" value="RWD_dom"/>
</dbReference>